<evidence type="ECO:0000256" key="1">
    <source>
        <dbReference type="SAM" id="MobiDB-lite"/>
    </source>
</evidence>
<reference evidence="2 3" key="1">
    <citation type="submission" date="2020-07" db="EMBL/GenBank/DDBJ databases">
        <title>Diversity of carbapenemase encoding genes among Pseudomonas putida group clinical isolates in a tertiary Brazilian hospital.</title>
        <authorList>
            <person name="Alberto-Lei F."/>
            <person name="Nodari C.S."/>
            <person name="Streling A.P."/>
            <person name="Paulino J.T."/>
            <person name="Bessa-Neto F.O."/>
            <person name="Cayo R."/>
            <person name="Gales A.C."/>
        </authorList>
    </citation>
    <scope>NUCLEOTIDE SEQUENCE [LARGE SCALE GENOMIC DNA]</scope>
    <source>
        <strain evidence="2 3">14535</strain>
    </source>
</reference>
<accession>A0A7W2JG59</accession>
<name>A0A7W2JG59_9PSED</name>
<protein>
    <submittedName>
        <fullName evidence="2">DNA-binding protein</fullName>
    </submittedName>
</protein>
<sequence length="182" mass="19300">MTMLLNGQLVEGKNLKVTASLSIESDDLSGQTSNTETAHKGFKPKSLTVTLMIPYKDHRQLRALMGLAEATEAGGQRTTYRVVNDTAAAFGVRQVQFSDSVSAREADTIKAWMVQFTLTEKLSNPEKVEKRRHAAGVSQQSASGSAVGTSGGATAAGSGSSTELTGFEKVLKRVDDYLGGAE</sequence>
<feature type="compositionally biased region" description="Low complexity" evidence="1">
    <location>
        <begin position="135"/>
        <end position="161"/>
    </location>
</feature>
<dbReference type="Proteomes" id="UP000556620">
    <property type="component" value="Unassembled WGS sequence"/>
</dbReference>
<gene>
    <name evidence="2" type="ORF">H4C44_04380</name>
</gene>
<feature type="region of interest" description="Disordered" evidence="1">
    <location>
        <begin position="125"/>
        <end position="162"/>
    </location>
</feature>
<dbReference type="InterPro" id="IPR057869">
    <property type="entry name" value="HP1_YO34"/>
</dbReference>
<dbReference type="EMBL" id="JACGCU010000004">
    <property type="protein sequence ID" value="MBA6058411.1"/>
    <property type="molecule type" value="Genomic_DNA"/>
</dbReference>
<evidence type="ECO:0000313" key="2">
    <source>
        <dbReference type="EMBL" id="MBA6058411.1"/>
    </source>
</evidence>
<evidence type="ECO:0000313" key="3">
    <source>
        <dbReference type="Proteomes" id="UP000556620"/>
    </source>
</evidence>
<dbReference type="GO" id="GO:0003677">
    <property type="term" value="F:DNA binding"/>
    <property type="evidence" value="ECO:0007669"/>
    <property type="project" value="UniProtKB-KW"/>
</dbReference>
<organism evidence="2 3">
    <name type="scientific">Pseudomonas juntendi</name>
    <dbReference type="NCBI Taxonomy" id="2666183"/>
    <lineage>
        <taxon>Bacteria</taxon>
        <taxon>Pseudomonadati</taxon>
        <taxon>Pseudomonadota</taxon>
        <taxon>Gammaproteobacteria</taxon>
        <taxon>Pseudomonadales</taxon>
        <taxon>Pseudomonadaceae</taxon>
        <taxon>Pseudomonas</taxon>
    </lineage>
</organism>
<dbReference type="AlphaFoldDB" id="A0A7W2JG59"/>
<proteinExistence type="predicted"/>
<comment type="caution">
    <text evidence="2">The sequence shown here is derived from an EMBL/GenBank/DDBJ whole genome shotgun (WGS) entry which is preliminary data.</text>
</comment>
<dbReference type="RefSeq" id="WP_182365173.1">
    <property type="nucleotide sequence ID" value="NZ_JACGCU010000004.1"/>
</dbReference>
<dbReference type="Pfam" id="PF25759">
    <property type="entry name" value="HP1_ORF34"/>
    <property type="match status" value="1"/>
</dbReference>
<keyword evidence="2" id="KW-0238">DNA-binding</keyword>